<sequence>MPLYDFVCSECDARRQVLVDYHAKNDLELICVQCGGVMRAVPVAMFTVISSKNVKQPTNKKQVKPCGHTHKCSCAAAITQKAPNPFQKQIDEALGTGEYQ</sequence>
<dbReference type="InterPro" id="IPR013429">
    <property type="entry name" value="Regulatory_FmdB_Zinc_ribbon"/>
</dbReference>
<dbReference type="Proteomes" id="UP000187485">
    <property type="component" value="Unassembled WGS sequence"/>
</dbReference>
<dbReference type="STRING" id="870242.cpu_01450"/>
<organism evidence="2 3">
    <name type="scientific">Carboxydothermus pertinax</name>
    <dbReference type="NCBI Taxonomy" id="870242"/>
    <lineage>
        <taxon>Bacteria</taxon>
        <taxon>Bacillati</taxon>
        <taxon>Bacillota</taxon>
        <taxon>Clostridia</taxon>
        <taxon>Thermoanaerobacterales</taxon>
        <taxon>Thermoanaerobacteraceae</taxon>
        <taxon>Carboxydothermus</taxon>
    </lineage>
</organism>
<reference evidence="3" key="1">
    <citation type="submission" date="2016-12" db="EMBL/GenBank/DDBJ databases">
        <title>Draft Genome Sequences od Carboxydothermus pertinax and islandicus, Hydrogenogenic Carboxydotrophic Bacteria.</title>
        <authorList>
            <person name="Fukuyama Y."/>
            <person name="Ohmae K."/>
            <person name="Yoneda Y."/>
            <person name="Yoshida T."/>
            <person name="Sako Y."/>
        </authorList>
    </citation>
    <scope>NUCLEOTIDE SEQUENCE [LARGE SCALE GENOMIC DNA]</scope>
    <source>
        <strain evidence="3">Ug1</strain>
    </source>
</reference>
<evidence type="ECO:0000259" key="1">
    <source>
        <dbReference type="SMART" id="SM00834"/>
    </source>
</evidence>
<dbReference type="OrthoDB" id="9813321at2"/>
<dbReference type="SMART" id="SM00834">
    <property type="entry name" value="CxxC_CXXC_SSSS"/>
    <property type="match status" value="1"/>
</dbReference>
<comment type="caution">
    <text evidence="2">The sequence shown here is derived from an EMBL/GenBank/DDBJ whole genome shotgun (WGS) entry which is preliminary data.</text>
</comment>
<protein>
    <recommendedName>
        <fullName evidence="1">Putative regulatory protein FmdB zinc ribbon domain-containing protein</fullName>
    </recommendedName>
</protein>
<gene>
    <name evidence="2" type="ORF">cpu_01450</name>
</gene>
<dbReference type="EMBL" id="BDJK01000003">
    <property type="protein sequence ID" value="GAV21635.1"/>
    <property type="molecule type" value="Genomic_DNA"/>
</dbReference>
<accession>A0A1L8CRS5</accession>
<keyword evidence="3" id="KW-1185">Reference proteome</keyword>
<evidence type="ECO:0000313" key="3">
    <source>
        <dbReference type="Proteomes" id="UP000187485"/>
    </source>
</evidence>
<dbReference type="AlphaFoldDB" id="A0A1L8CRS5"/>
<proteinExistence type="predicted"/>
<name>A0A1L8CRS5_9THEO</name>
<evidence type="ECO:0000313" key="2">
    <source>
        <dbReference type="EMBL" id="GAV21635.1"/>
    </source>
</evidence>
<feature type="domain" description="Putative regulatory protein FmdB zinc ribbon" evidence="1">
    <location>
        <begin position="1"/>
        <end position="43"/>
    </location>
</feature>